<organism evidence="1 2">
    <name type="scientific">Serpentinimonas maccroryi</name>
    <dbReference type="NCBI Taxonomy" id="1458426"/>
    <lineage>
        <taxon>Bacteria</taxon>
        <taxon>Pseudomonadati</taxon>
        <taxon>Pseudomonadota</taxon>
        <taxon>Betaproteobacteria</taxon>
        <taxon>Burkholderiales</taxon>
        <taxon>Comamonadaceae</taxon>
        <taxon>Serpentinimonas</taxon>
    </lineage>
</organism>
<name>A0A060NTL8_9BURK</name>
<dbReference type="Proteomes" id="UP000066014">
    <property type="component" value="Chromosome"/>
</dbReference>
<dbReference type="STRING" id="1458426.SMCB_0625"/>
<proteinExistence type="predicted"/>
<accession>A0A060NTL8</accession>
<gene>
    <name evidence="1" type="ORF">SMCB_0625</name>
</gene>
<protein>
    <submittedName>
        <fullName evidence="1">Uncharacterized protein</fullName>
    </submittedName>
</protein>
<dbReference type="EMBL" id="AP014569">
    <property type="protein sequence ID" value="BAO82853.1"/>
    <property type="molecule type" value="Genomic_DNA"/>
</dbReference>
<evidence type="ECO:0000313" key="2">
    <source>
        <dbReference type="Proteomes" id="UP000066014"/>
    </source>
</evidence>
<evidence type="ECO:0000313" key="1">
    <source>
        <dbReference type="EMBL" id="BAO82853.1"/>
    </source>
</evidence>
<dbReference type="RefSeq" id="WP_171820275.1">
    <property type="nucleotide sequence ID" value="NZ_AP014569.1"/>
</dbReference>
<dbReference type="KEGG" id="cbab:SMCB_0625"/>
<reference evidence="1 2" key="1">
    <citation type="journal article" date="2014" name="Nat. Commun.">
        <title>Physiological and genomic features of highly alkaliphilic hydrogen-utilizing Betaproteobacteria from a continental serpentinizing site.</title>
        <authorList>
            <person name="Suzuki S."/>
            <person name="Kuenen J.G."/>
            <person name="Schipper K."/>
            <person name="van der Velde S."/>
            <person name="Ishii S."/>
            <person name="Wu A."/>
            <person name="Sorokin D.Y."/>
            <person name="Tenney A."/>
            <person name="Meng X.Y."/>
            <person name="Morrill P.L."/>
            <person name="Kamagata Y."/>
            <person name="Muyzer G."/>
            <person name="Nealson K.H."/>
        </authorList>
    </citation>
    <scope>NUCLEOTIDE SEQUENCE [LARGE SCALE GENOMIC DNA]</scope>
    <source>
        <strain evidence="1 2">B1</strain>
    </source>
</reference>
<keyword evidence="2" id="KW-1185">Reference proteome</keyword>
<dbReference type="HOGENOM" id="CLU_122246_1_0_4"/>
<sequence length="185" mass="20427">MATKKPTKATPSWSDVKTKLADFDRAGLLGLVQDLYAASKDNKAFLHTRFGLGADPLEPYKDAIICWINPPDYRHPISVSKAKKAISDYKKALGQPEGLAELSVFYCEEVFDFLAGCGMDDAGFFDSLVRMFEQALKYVLALPKAQQTAFLARLDRVRLLGQNVGWGVGDDFDHFWSEAGLAADA</sequence>
<dbReference type="AlphaFoldDB" id="A0A060NTL8"/>